<name>A0A418UWX3_RHOPL</name>
<sequence>MNWVRAHLGLGARLALIALAIQFAAAFGHFDAVATPHSQVFATTVPDSSAPDHHDGAADLCAICAVVAMANAMLDASPPALPPRSSHHLHQHIAAHAAVEPAALHGGFQPRAPPRS</sequence>
<proteinExistence type="predicted"/>
<evidence type="ECO:0000313" key="3">
    <source>
        <dbReference type="Proteomes" id="UP000285523"/>
    </source>
</evidence>
<dbReference type="Proteomes" id="UP000285523">
    <property type="component" value="Unassembled WGS sequence"/>
</dbReference>
<dbReference type="OrthoDB" id="8129627at2"/>
<evidence type="ECO:0008006" key="4">
    <source>
        <dbReference type="Google" id="ProtNLM"/>
    </source>
</evidence>
<comment type="caution">
    <text evidence="2">The sequence shown here is derived from an EMBL/GenBank/DDBJ whole genome shotgun (WGS) entry which is preliminary data.</text>
</comment>
<feature type="chain" id="PRO_5019284135" description="DUF2946 domain-containing protein" evidence="1">
    <location>
        <begin position="21"/>
        <end position="116"/>
    </location>
</feature>
<evidence type="ECO:0000256" key="1">
    <source>
        <dbReference type="SAM" id="SignalP"/>
    </source>
</evidence>
<dbReference type="EMBL" id="QYYD01000053">
    <property type="protein sequence ID" value="RJF63835.1"/>
    <property type="molecule type" value="Genomic_DNA"/>
</dbReference>
<dbReference type="RefSeq" id="WP_119859402.1">
    <property type="nucleotide sequence ID" value="NZ_QYYD01000053.1"/>
</dbReference>
<feature type="signal peptide" evidence="1">
    <location>
        <begin position="1"/>
        <end position="20"/>
    </location>
</feature>
<evidence type="ECO:0000313" key="2">
    <source>
        <dbReference type="EMBL" id="RJF63835.1"/>
    </source>
</evidence>
<dbReference type="AlphaFoldDB" id="A0A418UWX3"/>
<organism evidence="2 3">
    <name type="scientific">Rhodopseudomonas palustris</name>
    <dbReference type="NCBI Taxonomy" id="1076"/>
    <lineage>
        <taxon>Bacteria</taxon>
        <taxon>Pseudomonadati</taxon>
        <taxon>Pseudomonadota</taxon>
        <taxon>Alphaproteobacteria</taxon>
        <taxon>Hyphomicrobiales</taxon>
        <taxon>Nitrobacteraceae</taxon>
        <taxon>Rhodopseudomonas</taxon>
    </lineage>
</organism>
<gene>
    <name evidence="2" type="ORF">D4Q52_25570</name>
</gene>
<accession>A0A418UWX3</accession>
<keyword evidence="1" id="KW-0732">Signal</keyword>
<protein>
    <recommendedName>
        <fullName evidence="4">DUF2946 domain-containing protein</fullName>
    </recommendedName>
</protein>
<reference evidence="2 3" key="1">
    <citation type="submission" date="2018-09" db="EMBL/GenBank/DDBJ databases">
        <title>Draft genome sequence of Rhodopseudomonas palustris 2.1.18.</title>
        <authorList>
            <person name="Robertson S.L."/>
            <person name="Meyer T.E."/>
            <person name="Kyndt J.A."/>
        </authorList>
    </citation>
    <scope>NUCLEOTIDE SEQUENCE [LARGE SCALE GENOMIC DNA]</scope>
    <source>
        <strain evidence="2 3">2.1.18</strain>
    </source>
</reference>